<keyword evidence="2" id="KW-0521">NADP</keyword>
<feature type="domain" description="NmrA-like" evidence="3">
    <location>
        <begin position="2"/>
        <end position="235"/>
    </location>
</feature>
<comment type="caution">
    <text evidence="4">The sequence shown here is derived from an EMBL/GenBank/DDBJ whole genome shotgun (WGS) entry which is preliminary data.</text>
</comment>
<accession>A0AAJ3NML8</accession>
<dbReference type="PANTHER" id="PTHR42748">
    <property type="entry name" value="NITROGEN METABOLITE REPRESSION PROTEIN NMRA FAMILY MEMBER"/>
    <property type="match status" value="1"/>
</dbReference>
<protein>
    <recommendedName>
        <fullName evidence="3">NmrA-like domain-containing protein</fullName>
    </recommendedName>
</protein>
<evidence type="ECO:0000256" key="2">
    <source>
        <dbReference type="ARBA" id="ARBA00022857"/>
    </source>
</evidence>
<comment type="similarity">
    <text evidence="1">Belongs to the NmrA-type oxidoreductase family.</text>
</comment>
<evidence type="ECO:0000313" key="4">
    <source>
        <dbReference type="EMBL" id="ORW68026.1"/>
    </source>
</evidence>
<reference evidence="4 5" key="1">
    <citation type="submission" date="2016-01" db="EMBL/GenBank/DDBJ databases">
        <title>The new phylogeny of the genus Mycobacterium.</title>
        <authorList>
            <person name="Tarcisio F."/>
            <person name="Conor M."/>
            <person name="Antonella G."/>
            <person name="Elisabetta G."/>
            <person name="Giulia F.S."/>
            <person name="Sara T."/>
            <person name="Anna F."/>
            <person name="Clotilde B."/>
            <person name="Roberto B."/>
            <person name="Veronica D.S."/>
            <person name="Fabio R."/>
            <person name="Monica P."/>
            <person name="Olivier J."/>
            <person name="Enrico T."/>
            <person name="Nicola S."/>
        </authorList>
    </citation>
    <scope>NUCLEOTIDE SEQUENCE [LARGE SCALE GENOMIC DNA]</scope>
    <source>
        <strain evidence="4 5">DSM 44616</strain>
    </source>
</reference>
<dbReference type="Pfam" id="PF05368">
    <property type="entry name" value="NmrA"/>
    <property type="match status" value="1"/>
</dbReference>
<dbReference type="Proteomes" id="UP000193387">
    <property type="component" value="Unassembled WGS sequence"/>
</dbReference>
<sequence length="284" mass="30419">MTITVIGATGQQGSAVVLGLLERGAAVRAVTRDPQSDAGVELAGRGAEVVAADLNDRDSVRRAFDGAKAAFAMTTFAGPDGTDGEVERGRVIAEAAAAAALPFLVYSSVGGAERHTGIPHFESKRRIEEFLEDGEVPVAFVRPTFFMENLSQMIRTDERPVAVSAPLPDGIPLQMVSVRDIGKVAAAMLLRPHSAPQAIEIAGDELTGSQIAERVGAQVGTRATYTEAPLDVLGDDDDQKTMFRWFTQSPSYRADFDATRRLVPDVENLATWLHRNLHGRHGDA</sequence>
<evidence type="ECO:0000313" key="5">
    <source>
        <dbReference type="Proteomes" id="UP000193387"/>
    </source>
</evidence>
<keyword evidence="5" id="KW-1185">Reference proteome</keyword>
<evidence type="ECO:0000259" key="3">
    <source>
        <dbReference type="Pfam" id="PF05368"/>
    </source>
</evidence>
<dbReference type="Gene3D" id="3.40.50.720">
    <property type="entry name" value="NAD(P)-binding Rossmann-like Domain"/>
    <property type="match status" value="1"/>
</dbReference>
<dbReference type="CDD" id="cd05251">
    <property type="entry name" value="NmrA_like_SDR_a"/>
    <property type="match status" value="1"/>
</dbReference>
<dbReference type="InterPro" id="IPR051164">
    <property type="entry name" value="NmrA-like_oxidored"/>
</dbReference>
<dbReference type="EMBL" id="LQPR01000055">
    <property type="protein sequence ID" value="ORW68026.1"/>
    <property type="molecule type" value="Genomic_DNA"/>
</dbReference>
<name>A0AAJ3NML8_9MYCO</name>
<gene>
    <name evidence="4" type="ORF">AWC23_21530</name>
</gene>
<dbReference type="SUPFAM" id="SSF51735">
    <property type="entry name" value="NAD(P)-binding Rossmann-fold domains"/>
    <property type="match status" value="1"/>
</dbReference>
<evidence type="ECO:0000256" key="1">
    <source>
        <dbReference type="ARBA" id="ARBA00006328"/>
    </source>
</evidence>
<dbReference type="PANTHER" id="PTHR42748:SF7">
    <property type="entry name" value="NMRA LIKE REDOX SENSOR 1-RELATED"/>
    <property type="match status" value="1"/>
</dbReference>
<dbReference type="RefSeq" id="WP_085257548.1">
    <property type="nucleotide sequence ID" value="NZ_AP022573.1"/>
</dbReference>
<dbReference type="AlphaFoldDB" id="A0AAJ3NML8"/>
<dbReference type="InterPro" id="IPR008030">
    <property type="entry name" value="NmrA-like"/>
</dbReference>
<organism evidence="4 5">
    <name type="scientific">Mycobacterium saskatchewanense</name>
    <dbReference type="NCBI Taxonomy" id="220927"/>
    <lineage>
        <taxon>Bacteria</taxon>
        <taxon>Bacillati</taxon>
        <taxon>Actinomycetota</taxon>
        <taxon>Actinomycetes</taxon>
        <taxon>Mycobacteriales</taxon>
        <taxon>Mycobacteriaceae</taxon>
        <taxon>Mycobacterium</taxon>
        <taxon>Mycobacterium simiae complex</taxon>
    </lineage>
</organism>
<proteinExistence type="inferred from homology"/>
<dbReference type="InterPro" id="IPR036291">
    <property type="entry name" value="NAD(P)-bd_dom_sf"/>
</dbReference>
<dbReference type="Gene3D" id="3.90.25.10">
    <property type="entry name" value="UDP-galactose 4-epimerase, domain 1"/>
    <property type="match status" value="1"/>
</dbReference>